<dbReference type="STRING" id="477184.KYC_01874"/>
<dbReference type="PROSITE" id="PS51257">
    <property type="entry name" value="PROKAR_LIPOPROTEIN"/>
    <property type="match status" value="1"/>
</dbReference>
<reference evidence="2 3" key="1">
    <citation type="journal article" date="2012" name="J. Bacteriol.">
        <title>Genome sequence of the highly efficient arsenite-oxidizing bacterium Achromobacter arsenitoxydans SY8.</title>
        <authorList>
            <person name="Li X."/>
            <person name="Hu Y."/>
            <person name="Gong J."/>
            <person name="Lin Y."/>
            <person name="Johnstone L."/>
            <person name="Rensing C."/>
            <person name="Wang G."/>
        </authorList>
    </citation>
    <scope>NUCLEOTIDE SEQUENCE [LARGE SCALE GENOMIC DNA]</scope>
    <source>
        <strain evidence="2 3">SY8</strain>
    </source>
</reference>
<evidence type="ECO:0008006" key="4">
    <source>
        <dbReference type="Google" id="ProtNLM"/>
    </source>
</evidence>
<evidence type="ECO:0000313" key="3">
    <source>
        <dbReference type="Proteomes" id="UP000003113"/>
    </source>
</evidence>
<name>H0F0U3_9BURK</name>
<feature type="signal peptide" evidence="1">
    <location>
        <begin position="1"/>
        <end position="19"/>
    </location>
</feature>
<dbReference type="eggNOG" id="COG3209">
    <property type="taxonomic scope" value="Bacteria"/>
</dbReference>
<evidence type="ECO:0000313" key="2">
    <source>
        <dbReference type="EMBL" id="EHK68123.1"/>
    </source>
</evidence>
<keyword evidence="3" id="KW-1185">Reference proteome</keyword>
<keyword evidence="1" id="KW-0732">Signal</keyword>
<dbReference type="Proteomes" id="UP000003113">
    <property type="component" value="Unassembled WGS sequence"/>
</dbReference>
<dbReference type="EMBL" id="AGUF01000009">
    <property type="protein sequence ID" value="EHK68123.1"/>
    <property type="molecule type" value="Genomic_DNA"/>
</dbReference>
<feature type="chain" id="PRO_5003532748" description="Lipoprotein" evidence="1">
    <location>
        <begin position="20"/>
        <end position="366"/>
    </location>
</feature>
<gene>
    <name evidence="2" type="ORF">KYC_01874</name>
</gene>
<organism evidence="2 3">
    <name type="scientific">Achromobacter arsenitoxydans SY8</name>
    <dbReference type="NCBI Taxonomy" id="477184"/>
    <lineage>
        <taxon>Bacteria</taxon>
        <taxon>Pseudomonadati</taxon>
        <taxon>Pseudomonadota</taxon>
        <taxon>Betaproteobacteria</taxon>
        <taxon>Burkholderiales</taxon>
        <taxon>Alcaligenaceae</taxon>
        <taxon>Achromobacter</taxon>
    </lineage>
</organism>
<proteinExistence type="predicted"/>
<protein>
    <recommendedName>
        <fullName evidence="4">Lipoprotein</fullName>
    </recommendedName>
</protein>
<dbReference type="AlphaFoldDB" id="H0F0U3"/>
<evidence type="ECO:0000256" key="1">
    <source>
        <dbReference type="SAM" id="SignalP"/>
    </source>
</evidence>
<accession>H0F0U3</accession>
<comment type="caution">
    <text evidence="2">The sequence shown here is derived from an EMBL/GenBank/DDBJ whole genome shotgun (WGS) entry which is preliminary data.</text>
</comment>
<dbReference type="PATRIC" id="fig|477184.5.peg.363"/>
<sequence>MRLAAAALAAALYAAPAMSACGPADAGFPASGALTAVPVSVDLAQERVLLGHNGERVATHPLPVSLPDARDPLPRTWMDKVDWSAYRVDGGQASAATLLLFDADGRLCRVERRDRPRRGPPLVSGGYAFEYDAAGVLLRVAEYEAAADNALTISGQVCLKRDAQGALEAFIAGRCGDTGAVASRRYVRNAAGALLRVIDAAGQGAPVAVQTFDEQGRPRQRYVRQHARGAAPDADGGLSAYAQPASTRDRLFVLERDGLSRLSTEVPGNEWRIVRIKDGVPIDDEDMQSWDPRAQTVLAEGVTGSEGQSPLASQDQTRVWNAMRDHPGRVFWYVDPMSRLLLTPAMAPAAWRACTDPGNLAGDACG</sequence>